<dbReference type="Proteomes" id="UP000005551">
    <property type="component" value="Unassembled WGS sequence"/>
</dbReference>
<accession>I5C3Q6</accession>
<reference evidence="2 3" key="1">
    <citation type="submission" date="2012-05" db="EMBL/GenBank/DDBJ databases">
        <title>Genome sequence of Nitritalea halalkaliphila LW7.</title>
        <authorList>
            <person name="Jangir P.K."/>
            <person name="Singh A."/>
            <person name="Shivaji S."/>
            <person name="Sharma R."/>
        </authorList>
    </citation>
    <scope>NUCLEOTIDE SEQUENCE [LARGE SCALE GENOMIC DNA]</scope>
    <source>
        <strain evidence="2 3">LW7</strain>
    </source>
</reference>
<evidence type="ECO:0000256" key="1">
    <source>
        <dbReference type="SAM" id="Phobius"/>
    </source>
</evidence>
<keyword evidence="2" id="KW-0012">Acyltransferase</keyword>
<dbReference type="EMBL" id="AJYA01000020">
    <property type="protein sequence ID" value="EIM76458.1"/>
    <property type="molecule type" value="Genomic_DNA"/>
</dbReference>
<sequence>MNRWAHFPAYLFWRWAAPKVSDPAFIATFKFCIGLVLVPLQHALLWYLAFQGQYWAASYAVIATCLLLVQRADPK</sequence>
<evidence type="ECO:0000313" key="2">
    <source>
        <dbReference type="EMBL" id="EIM76458.1"/>
    </source>
</evidence>
<feature type="transmembrane region" description="Helical" evidence="1">
    <location>
        <begin position="44"/>
        <end position="69"/>
    </location>
</feature>
<dbReference type="RefSeq" id="WP_009054921.1">
    <property type="nucleotide sequence ID" value="NZ_AJYA01000020.1"/>
</dbReference>
<dbReference type="GO" id="GO:0016746">
    <property type="term" value="F:acyltransferase activity"/>
    <property type="evidence" value="ECO:0007669"/>
    <property type="project" value="UniProtKB-KW"/>
</dbReference>
<evidence type="ECO:0000313" key="3">
    <source>
        <dbReference type="Proteomes" id="UP000005551"/>
    </source>
</evidence>
<organism evidence="2 3">
    <name type="scientific">Nitritalea halalkaliphila LW7</name>
    <dbReference type="NCBI Taxonomy" id="1189621"/>
    <lineage>
        <taxon>Bacteria</taxon>
        <taxon>Pseudomonadati</taxon>
        <taxon>Bacteroidota</taxon>
        <taxon>Cytophagia</taxon>
        <taxon>Cytophagales</taxon>
        <taxon>Cyclobacteriaceae</taxon>
        <taxon>Nitritalea</taxon>
    </lineage>
</organism>
<proteinExistence type="predicted"/>
<dbReference type="STRING" id="1189621.A3SI_09662"/>
<protein>
    <submittedName>
        <fullName evidence="2">Phospholipid/glycerol acyltransferase</fullName>
    </submittedName>
</protein>
<dbReference type="AlphaFoldDB" id="I5C3Q6"/>
<gene>
    <name evidence="2" type="ORF">A3SI_09662</name>
</gene>
<keyword evidence="3" id="KW-1185">Reference proteome</keyword>
<keyword evidence="2" id="KW-0808">Transferase</keyword>
<keyword evidence="1" id="KW-0472">Membrane</keyword>
<comment type="caution">
    <text evidence="2">The sequence shown here is derived from an EMBL/GenBank/DDBJ whole genome shotgun (WGS) entry which is preliminary data.</text>
</comment>
<keyword evidence="1" id="KW-0812">Transmembrane</keyword>
<feature type="transmembrane region" description="Helical" evidence="1">
    <location>
        <begin position="20"/>
        <end position="38"/>
    </location>
</feature>
<keyword evidence="1" id="KW-1133">Transmembrane helix</keyword>
<name>I5C3Q6_9BACT</name>